<organism evidence="2 3">
    <name type="scientific">Blastococcus colisei</name>
    <dbReference type="NCBI Taxonomy" id="1564162"/>
    <lineage>
        <taxon>Bacteria</taxon>
        <taxon>Bacillati</taxon>
        <taxon>Actinomycetota</taxon>
        <taxon>Actinomycetes</taxon>
        <taxon>Geodermatophilales</taxon>
        <taxon>Geodermatophilaceae</taxon>
        <taxon>Blastococcus</taxon>
    </lineage>
</organism>
<evidence type="ECO:0000313" key="2">
    <source>
        <dbReference type="EMBL" id="TQN37953.1"/>
    </source>
</evidence>
<accession>A0A543P1Q5</accession>
<gene>
    <name evidence="2" type="ORF">FHU33_4627</name>
</gene>
<feature type="domain" description="Polysaccharide pyruvyl transferase" evidence="1">
    <location>
        <begin position="91"/>
        <end position="354"/>
    </location>
</feature>
<dbReference type="Pfam" id="PF04230">
    <property type="entry name" value="PS_pyruv_trans"/>
    <property type="match status" value="1"/>
</dbReference>
<dbReference type="AlphaFoldDB" id="A0A543P1Q5"/>
<keyword evidence="3" id="KW-1185">Reference proteome</keyword>
<proteinExistence type="predicted"/>
<name>A0A543P1Q5_9ACTN</name>
<dbReference type="EMBL" id="VFQE01000002">
    <property type="protein sequence ID" value="TQN37953.1"/>
    <property type="molecule type" value="Genomic_DNA"/>
</dbReference>
<dbReference type="GO" id="GO:0016740">
    <property type="term" value="F:transferase activity"/>
    <property type="evidence" value="ECO:0007669"/>
    <property type="project" value="UniProtKB-KW"/>
</dbReference>
<dbReference type="PANTHER" id="PTHR36836:SF1">
    <property type="entry name" value="COLANIC ACID BIOSYNTHESIS PROTEIN WCAK"/>
    <property type="match status" value="1"/>
</dbReference>
<dbReference type="PANTHER" id="PTHR36836">
    <property type="entry name" value="COLANIC ACID BIOSYNTHESIS PROTEIN WCAK"/>
    <property type="match status" value="1"/>
</dbReference>
<dbReference type="Proteomes" id="UP000319865">
    <property type="component" value="Unassembled WGS sequence"/>
</dbReference>
<reference evidence="2 3" key="1">
    <citation type="submission" date="2019-06" db="EMBL/GenBank/DDBJ databases">
        <title>Sequencing the genomes of 1000 actinobacteria strains.</title>
        <authorList>
            <person name="Klenk H.-P."/>
        </authorList>
    </citation>
    <scope>NUCLEOTIDE SEQUENCE [LARGE SCALE GENOMIC DNA]</scope>
    <source>
        <strain evidence="2 3">DSM 46837</strain>
    </source>
</reference>
<comment type="caution">
    <text evidence="2">The sequence shown here is derived from an EMBL/GenBank/DDBJ whole genome shotgun (WGS) entry which is preliminary data.</text>
</comment>
<evidence type="ECO:0000259" key="1">
    <source>
        <dbReference type="Pfam" id="PF04230"/>
    </source>
</evidence>
<protein>
    <submittedName>
        <fullName evidence="2">Polysaccharide pyruvyl transferase WcaK-like protein</fullName>
    </submittedName>
</protein>
<evidence type="ECO:0000313" key="3">
    <source>
        <dbReference type="Proteomes" id="UP000319865"/>
    </source>
</evidence>
<dbReference type="InterPro" id="IPR007345">
    <property type="entry name" value="Polysacch_pyruvyl_Trfase"/>
</dbReference>
<keyword evidence="2" id="KW-0808">Transferase</keyword>
<sequence length="423" mass="46189">MFPSLRSCVSLFGAPGSEWNLGVAALRESATIGLLSRRPDSLLTIFDDGWGVRPASITIDGADHHYQLCGVRNSRRIYRPESYAHMRTSARLGLRNAGMQIVNESSAVWDVSGGDSFSDLYGAARFHSVTLPKELALSRGKPLILLPQTYGPFKDSTLQRRATGVLRKTLSAWARDVDSFNSLQELLGADFDVERHRLGVDLAFGLPPAEPHESLRQAVQARLDGADGSPVVGLNVSGLLLKEPDPAGRYNLRVNYQQLLEDLARALLARGVVLVLVPHVRGWGPLEGDEDVTDALAQRLRESYPERVHTVPSELGAGERKWLISKLDWFCGARMHATIAAISSGVPTAAIAYSGKVRGIFASCGQEDQVVDGRVLTTEAALNSLISSYEEREEIRTRLESKLPDVLTQAEVQMDQIVAQSAV</sequence>